<feature type="compositionally biased region" description="Basic and acidic residues" evidence="1">
    <location>
        <begin position="373"/>
        <end position="392"/>
    </location>
</feature>
<sequence length="1027" mass="112723">MEQRSVDSPSAYVTRVNRHLDGVEYHLRHMQRRASARLPRPHGTGPLSFHQAQSATRSSASQQRPWPSVWRGPNGGPGAREEPRAAGTCRTKTPATSTLSSPSALPHPIQARRKGAVVVAAQGRVLRPLLRRQPSRSSSVASSLLSSSLSTLLSSSSSSSASSSSLSPRRQQGMAISSVSSTLTSATLVSFSSLEGSPAGEIATRWLQWRRAAYHLLASHYEKCHTLLTHWRQLGLQRQGRAVNDLIAAFRGEERKERRSLTSPSESSDSIDDINDGNQALGTVPNDATLHPITTSTYAEMLLEREAERVAGQLVVLAEEEAATRHALEDEALRAADGIGRARNRSAREAAVREKKRRIAVQAASAASARAHVQRESRRVEEEEAARRRATERDEEEKFTDLMEAIDRGAEMLLEREAERVARPGSPFNVPLPSVLMTATEGASAWNEKATQTPRKLLRVKATQTEGEVCTEPEPVVHVQSSASTEGSQLTGGRWRQRGSVRRPIPAGEWRMAVAAEGKSAAVAKEGGDGASGAVVAGSPISSCCSKSVQTSFLRSISVQVCDAYLESQRPREALSCFQATELQQGEVLSPRQSDGGSSKSTTCTGPSLLSGASRASGGAKGDEAGVPVSVEEITSREQDAARRSNETDSPRLVDSTRKKALRPPERLARRRHGGRAQSAVETHRLKYDSLASDEEEKRAFTPHWDLDTIDFDWSIDLPPCNTAVRRLVHVEMRHRRHVERHELLARNEVRWDELNRYRTWALWQEAAVVAADAACEASKDTSEGKDGEEEEEKKGADAQGRLFAAEAVVFTAAAAENGDDDKENIVPCANVLKPAGAVQRGRSTAWCVDMTGGPSGTPPHLRDRPWAAMLTRRKSQSCGAHSFAVVRLPLSMPRASHRTPNVSSVTVGAPVRWGLAGGDMRGAPPQRAPETVFTKKCAELPGYAQQYERRLMWKQRQQHDSGLPEPEPIYRRATTSFLESAEWRYQKMYVDRYLFVRRRDRSARKCADAVCEEVSRAQVTWELQQS</sequence>
<dbReference type="OrthoDB" id="249329at2759"/>
<feature type="compositionally biased region" description="Polar residues" evidence="1">
    <location>
        <begin position="479"/>
        <end position="491"/>
    </location>
</feature>
<evidence type="ECO:0000313" key="2">
    <source>
        <dbReference type="EMBL" id="RNE99134.1"/>
    </source>
</evidence>
<evidence type="ECO:0000256" key="1">
    <source>
        <dbReference type="SAM" id="MobiDB-lite"/>
    </source>
</evidence>
<reference evidence="2 3" key="1">
    <citation type="journal article" date="2018" name="BMC Genomics">
        <title>Genomic comparison of Trypanosoma conorhini and Trypanosoma rangeli to Trypanosoma cruzi strains of high and low virulence.</title>
        <authorList>
            <person name="Bradwell K.R."/>
            <person name="Koparde V.N."/>
            <person name="Matveyev A.V."/>
            <person name="Serrano M.G."/>
            <person name="Alves J.M."/>
            <person name="Parikh H."/>
            <person name="Huang B."/>
            <person name="Lee V."/>
            <person name="Espinosa-Alvarez O."/>
            <person name="Ortiz P.A."/>
            <person name="Costa-Martins A.G."/>
            <person name="Teixeira M.M."/>
            <person name="Buck G.A."/>
        </authorList>
    </citation>
    <scope>NUCLEOTIDE SEQUENCE [LARGE SCALE GENOMIC DNA]</scope>
    <source>
        <strain evidence="2 3">AM80</strain>
    </source>
</reference>
<feature type="compositionally biased region" description="Low complexity" evidence="1">
    <location>
        <begin position="51"/>
        <end position="64"/>
    </location>
</feature>
<dbReference type="Proteomes" id="UP000283634">
    <property type="component" value="Unassembled WGS sequence"/>
</dbReference>
<dbReference type="AlphaFoldDB" id="A0A422N101"/>
<dbReference type="RefSeq" id="XP_029235024.1">
    <property type="nucleotide sequence ID" value="XM_029385113.1"/>
</dbReference>
<name>A0A422N101_TRYRA</name>
<feature type="region of interest" description="Disordered" evidence="1">
    <location>
        <begin position="154"/>
        <end position="173"/>
    </location>
</feature>
<feature type="region of interest" description="Disordered" evidence="1">
    <location>
        <begin position="775"/>
        <end position="798"/>
    </location>
</feature>
<feature type="compositionally biased region" description="Low complexity" evidence="1">
    <location>
        <begin position="93"/>
        <end position="106"/>
    </location>
</feature>
<comment type="caution">
    <text evidence="2">The sequence shown here is derived from an EMBL/GenBank/DDBJ whole genome shotgun (WGS) entry which is preliminary data.</text>
</comment>
<feature type="compositionally biased region" description="Polar residues" evidence="1">
    <location>
        <begin position="591"/>
        <end position="608"/>
    </location>
</feature>
<organism evidence="2 3">
    <name type="scientific">Trypanosoma rangeli</name>
    <dbReference type="NCBI Taxonomy" id="5698"/>
    <lineage>
        <taxon>Eukaryota</taxon>
        <taxon>Discoba</taxon>
        <taxon>Euglenozoa</taxon>
        <taxon>Kinetoplastea</taxon>
        <taxon>Metakinetoplastina</taxon>
        <taxon>Trypanosomatida</taxon>
        <taxon>Trypanosomatidae</taxon>
        <taxon>Trypanosoma</taxon>
        <taxon>Herpetosoma</taxon>
    </lineage>
</organism>
<feature type="region of interest" description="Disordered" evidence="1">
    <location>
        <begin position="464"/>
        <end position="499"/>
    </location>
</feature>
<gene>
    <name evidence="2" type="ORF">TraAM80_08361</name>
</gene>
<dbReference type="GeneID" id="40332294"/>
<protein>
    <submittedName>
        <fullName evidence="2">Uncharacterized protein</fullName>
    </submittedName>
</protein>
<accession>A0A422N101</accession>
<feature type="region of interest" description="Disordered" evidence="1">
    <location>
        <begin position="366"/>
        <end position="396"/>
    </location>
</feature>
<feature type="compositionally biased region" description="Low complexity" evidence="1">
    <location>
        <begin position="154"/>
        <end position="167"/>
    </location>
</feature>
<feature type="region of interest" description="Disordered" evidence="1">
    <location>
        <begin position="32"/>
        <end position="110"/>
    </location>
</feature>
<feature type="compositionally biased region" description="Basic and acidic residues" evidence="1">
    <location>
        <begin position="634"/>
        <end position="668"/>
    </location>
</feature>
<feature type="region of interest" description="Disordered" evidence="1">
    <location>
        <begin position="254"/>
        <end position="288"/>
    </location>
</feature>
<proteinExistence type="predicted"/>
<keyword evidence="3" id="KW-1185">Reference proteome</keyword>
<evidence type="ECO:0000313" key="3">
    <source>
        <dbReference type="Proteomes" id="UP000283634"/>
    </source>
</evidence>
<dbReference type="EMBL" id="MKGL01000407">
    <property type="protein sequence ID" value="RNE99134.1"/>
    <property type="molecule type" value="Genomic_DNA"/>
</dbReference>
<feature type="region of interest" description="Disordered" evidence="1">
    <location>
        <begin position="587"/>
        <end position="681"/>
    </location>
</feature>
<dbReference type="OMA" id="EWIHEAD"/>